<keyword evidence="1" id="KW-0732">Signal</keyword>
<proteinExistence type="predicted"/>
<dbReference type="Gene3D" id="1.10.101.10">
    <property type="entry name" value="PGBD-like superfamily/PGBD"/>
    <property type="match status" value="1"/>
</dbReference>
<dbReference type="Pfam" id="PF01471">
    <property type="entry name" value="PG_binding_1"/>
    <property type="match status" value="1"/>
</dbReference>
<organism evidence="3 4">
    <name type="scientific">Streptacidiphilus cavernicola</name>
    <dbReference type="NCBI Taxonomy" id="3342716"/>
    <lineage>
        <taxon>Bacteria</taxon>
        <taxon>Bacillati</taxon>
        <taxon>Actinomycetota</taxon>
        <taxon>Actinomycetes</taxon>
        <taxon>Kitasatosporales</taxon>
        <taxon>Streptomycetaceae</taxon>
        <taxon>Streptacidiphilus</taxon>
    </lineage>
</organism>
<feature type="chain" id="PRO_5045651947" evidence="1">
    <location>
        <begin position="32"/>
        <end position="221"/>
    </location>
</feature>
<name>A0ABV6W311_9ACTN</name>
<reference evidence="3 4" key="1">
    <citation type="submission" date="2024-09" db="EMBL/GenBank/DDBJ databases">
        <authorList>
            <person name="Lee S.D."/>
        </authorList>
    </citation>
    <scope>NUCLEOTIDE SEQUENCE [LARGE SCALE GENOMIC DNA]</scope>
    <source>
        <strain evidence="3 4">N8-3</strain>
    </source>
</reference>
<evidence type="ECO:0000256" key="1">
    <source>
        <dbReference type="SAM" id="SignalP"/>
    </source>
</evidence>
<evidence type="ECO:0000313" key="4">
    <source>
        <dbReference type="Proteomes" id="UP001592531"/>
    </source>
</evidence>
<dbReference type="InterPro" id="IPR002477">
    <property type="entry name" value="Peptidoglycan-bd-like"/>
</dbReference>
<dbReference type="RefSeq" id="WP_380541064.1">
    <property type="nucleotide sequence ID" value="NZ_JBHFAB010000024.1"/>
</dbReference>
<sequence length="221" mass="23038">MKSRLLRPVTVLATLAMCGTGLVLGVAPAQADPGTVEALQGAECPPNITQGSTNTWCVDTLQYALQTLGFTLQMDGQFGPQTVAAVKWVQTKAHLQSSSVGIDGQVGPVTKAWLVHFVENRSIDLGQGCGLGLVAWPNSGSGTAQATISEYDTSGNDHCTGYLERSTDGGKNWNTVSSEHTESGTQSVTTYAYADNSGELDKVCGQSVSTTLVNGGCTDAF</sequence>
<dbReference type="InterPro" id="IPR036366">
    <property type="entry name" value="PGBDSf"/>
</dbReference>
<gene>
    <name evidence="3" type="ORF">ACEZDE_26835</name>
</gene>
<accession>A0ABV6W311</accession>
<evidence type="ECO:0000313" key="3">
    <source>
        <dbReference type="EMBL" id="MFC1420231.1"/>
    </source>
</evidence>
<dbReference type="SUPFAM" id="SSF47090">
    <property type="entry name" value="PGBD-like"/>
    <property type="match status" value="1"/>
</dbReference>
<dbReference type="Proteomes" id="UP001592531">
    <property type="component" value="Unassembled WGS sequence"/>
</dbReference>
<feature type="domain" description="Peptidoglycan binding-like" evidence="2">
    <location>
        <begin position="58"/>
        <end position="114"/>
    </location>
</feature>
<evidence type="ECO:0000259" key="2">
    <source>
        <dbReference type="Pfam" id="PF01471"/>
    </source>
</evidence>
<comment type="caution">
    <text evidence="3">The sequence shown here is derived from an EMBL/GenBank/DDBJ whole genome shotgun (WGS) entry which is preliminary data.</text>
</comment>
<feature type="signal peptide" evidence="1">
    <location>
        <begin position="1"/>
        <end position="31"/>
    </location>
</feature>
<protein>
    <submittedName>
        <fullName evidence="3">Peptidoglycan-binding protein</fullName>
    </submittedName>
</protein>
<keyword evidence="4" id="KW-1185">Reference proteome</keyword>
<dbReference type="InterPro" id="IPR036365">
    <property type="entry name" value="PGBD-like_sf"/>
</dbReference>
<dbReference type="EMBL" id="JBHFAB010000024">
    <property type="protein sequence ID" value="MFC1420231.1"/>
    <property type="molecule type" value="Genomic_DNA"/>
</dbReference>